<evidence type="ECO:0000256" key="1">
    <source>
        <dbReference type="ARBA" id="ARBA00023015"/>
    </source>
</evidence>
<dbReference type="PANTHER" id="PTHR44688">
    <property type="entry name" value="DNA-BINDING TRANSCRIPTIONAL ACTIVATOR DEVR_DOSR"/>
    <property type="match status" value="1"/>
</dbReference>
<accession>A0ABS8CCR1</accession>
<dbReference type="PANTHER" id="PTHR44688:SF16">
    <property type="entry name" value="DNA-BINDING TRANSCRIPTIONAL ACTIVATOR DEVR_DOSR"/>
    <property type="match status" value="1"/>
</dbReference>
<dbReference type="InterPro" id="IPR000792">
    <property type="entry name" value="Tscrpt_reg_LuxR_C"/>
</dbReference>
<keyword evidence="6" id="KW-1185">Reference proteome</keyword>
<keyword evidence="3" id="KW-0804">Transcription</keyword>
<dbReference type="PROSITE" id="PS50043">
    <property type="entry name" value="HTH_LUXR_2"/>
    <property type="match status" value="1"/>
</dbReference>
<dbReference type="InterPro" id="IPR016032">
    <property type="entry name" value="Sig_transdc_resp-reg_C-effctor"/>
</dbReference>
<dbReference type="PROSITE" id="PS00622">
    <property type="entry name" value="HTH_LUXR_1"/>
    <property type="match status" value="1"/>
</dbReference>
<dbReference type="EMBL" id="JACDXW010000004">
    <property type="protein sequence ID" value="MCB5363826.1"/>
    <property type="molecule type" value="Genomic_DNA"/>
</dbReference>
<keyword evidence="2" id="KW-0238">DNA-binding</keyword>
<proteinExistence type="predicted"/>
<dbReference type="Gene3D" id="1.10.10.10">
    <property type="entry name" value="Winged helix-like DNA-binding domain superfamily/Winged helix DNA-binding domain"/>
    <property type="match status" value="1"/>
</dbReference>
<organism evidence="5 6">
    <name type="scientific">Mesopusillimonas faecipullorum</name>
    <dbReference type="NCBI Taxonomy" id="2755040"/>
    <lineage>
        <taxon>Bacteria</taxon>
        <taxon>Pseudomonadati</taxon>
        <taxon>Pseudomonadota</taxon>
        <taxon>Betaproteobacteria</taxon>
        <taxon>Burkholderiales</taxon>
        <taxon>Alcaligenaceae</taxon>
        <taxon>Mesopusillimonas</taxon>
    </lineage>
</organism>
<sequence length="260" mass="28765">MSIEQLALADLVEAIGSKQFAASAFAVVEQAFQADHIVVQVVEEDRVRGLFTEGRLSARVAATINQRYVERYYMLDESLRALGNVNDKAPTVVHVDPGGQASPTYKNYFFERTGLCDKLSIVSRREAGLLLCNVYRLKDSGPFTRQQLMRAKRLAPVLSAAVWRHLANVGEPALPAMSPSLEVHQAERAALRHLSARESEICRRLLAGASNEGVALDLNVSVHTVRTLRKRIYKKLQVNSLGDLYARYLGAMSAEVNSGR</sequence>
<dbReference type="Proteomes" id="UP000776983">
    <property type="component" value="Unassembled WGS sequence"/>
</dbReference>
<feature type="domain" description="HTH luxR-type" evidence="4">
    <location>
        <begin position="187"/>
        <end position="252"/>
    </location>
</feature>
<evidence type="ECO:0000259" key="4">
    <source>
        <dbReference type="PROSITE" id="PS50043"/>
    </source>
</evidence>
<dbReference type="PRINTS" id="PR00038">
    <property type="entry name" value="HTHLUXR"/>
</dbReference>
<evidence type="ECO:0000256" key="2">
    <source>
        <dbReference type="ARBA" id="ARBA00023125"/>
    </source>
</evidence>
<evidence type="ECO:0000256" key="3">
    <source>
        <dbReference type="ARBA" id="ARBA00023163"/>
    </source>
</evidence>
<dbReference type="InterPro" id="IPR036388">
    <property type="entry name" value="WH-like_DNA-bd_sf"/>
</dbReference>
<evidence type="ECO:0000313" key="6">
    <source>
        <dbReference type="Proteomes" id="UP000776983"/>
    </source>
</evidence>
<name>A0ABS8CCR1_9BURK</name>
<dbReference type="Pfam" id="PF00196">
    <property type="entry name" value="GerE"/>
    <property type="match status" value="1"/>
</dbReference>
<gene>
    <name evidence="5" type="ORF">H0484_08700</name>
</gene>
<dbReference type="RefSeq" id="WP_226954196.1">
    <property type="nucleotide sequence ID" value="NZ_JACDXW010000004.1"/>
</dbReference>
<reference evidence="5 6" key="1">
    <citation type="submission" date="2020-07" db="EMBL/GenBank/DDBJ databases">
        <title>Pusillimonas sp. nov., isolated from poultry manure in Taiwan.</title>
        <authorList>
            <person name="Lin S.-Y."/>
            <person name="Tang Y.-S."/>
            <person name="Young C.-C."/>
        </authorList>
    </citation>
    <scope>NUCLEOTIDE SEQUENCE [LARGE SCALE GENOMIC DNA]</scope>
    <source>
        <strain evidence="5 6">CC-YST705</strain>
    </source>
</reference>
<dbReference type="SMART" id="SM00421">
    <property type="entry name" value="HTH_LUXR"/>
    <property type="match status" value="1"/>
</dbReference>
<evidence type="ECO:0000313" key="5">
    <source>
        <dbReference type="EMBL" id="MCB5363826.1"/>
    </source>
</evidence>
<keyword evidence="1" id="KW-0805">Transcription regulation</keyword>
<dbReference type="SUPFAM" id="SSF46894">
    <property type="entry name" value="C-terminal effector domain of the bipartite response regulators"/>
    <property type="match status" value="1"/>
</dbReference>
<protein>
    <recommendedName>
        <fullName evidence="4">HTH luxR-type domain-containing protein</fullName>
    </recommendedName>
</protein>
<comment type="caution">
    <text evidence="5">The sequence shown here is derived from an EMBL/GenBank/DDBJ whole genome shotgun (WGS) entry which is preliminary data.</text>
</comment>